<keyword evidence="1" id="KW-0732">Signal</keyword>
<dbReference type="SMART" id="SM00060">
    <property type="entry name" value="FN3"/>
    <property type="match status" value="2"/>
</dbReference>
<dbReference type="GO" id="GO:0009897">
    <property type="term" value="C:external side of plasma membrane"/>
    <property type="evidence" value="ECO:0007669"/>
    <property type="project" value="TreeGrafter"/>
</dbReference>
<sequence length="762" mass="83800">IIITVPDLPPAGITANVSSPTSITVSWKPVPQGYENGVVLGYRVLFAAAAKPNAKHNFTVHFNISALEGYGLMRFTNYCVQALAFTKYGDGKMSDCLYVLTNMGVPSLAPSNLSFFISDGSTVNLSWHLVPEREEEVPIVGYAIFMSGSDSGAIKFVAPCASSLLLKNVSFSDDTCIQMAALSIDGSGILSDCATGSWRGKRKIPVWTYTTKTMSSSSIQLNLRNDTEKQTNGPLEGYYINYHAVRRGGEPVPDLLSEPNHTMTVCASATTVILTGLTIYTTYKIEVALITSKGTGKFSEPLYAETCRCNENLSISIVPNSLDTLGTVSLSRVIRDLVNSTCGRCDAYRHNYLSSSNITREGQISFPVTRTQAIGDTAYSKFVPVISVPGFVVVKRRNSPIPTLTKLLTNSIFESWPVCVLALLTSLLAGIIIWILDSKANPEHFPRTFFKGAGAGFWWSFITMSTVGYGDRCPQSVPAKLFAIVWFLIGLVIFALFLGTLTSLLTVTVVRIRTDANSLSSSGDGKVAVVANSSSHQVAVKKFPNKLAIGSTFPDLNSMVEALRNGNISSMLLDMYVPVKRKDLFNGSWFHVSDFLEGEIAHGILLQDEGVSLAKQLKNVMGVNNVEAEFLKQDDEATEQSEEEETESTSVVFFEPSSPYFLNTMVVSVGLLLLAVTCGLFYQAFCYRSCCKRKSKGTCRCKIMKQDISESLEIFHHSFSQTYHRLRERQIRLLQLGMKRKRADSKESNTIYDDDIILARMY</sequence>
<evidence type="ECO:0000313" key="9">
    <source>
        <dbReference type="Proteomes" id="UP000275408"/>
    </source>
</evidence>
<dbReference type="InterPro" id="IPR013099">
    <property type="entry name" value="K_chnl_dom"/>
</dbReference>
<dbReference type="GO" id="GO:0043235">
    <property type="term" value="C:receptor complex"/>
    <property type="evidence" value="ECO:0007669"/>
    <property type="project" value="TreeGrafter"/>
</dbReference>
<dbReference type="InterPro" id="IPR013783">
    <property type="entry name" value="Ig-like_fold"/>
</dbReference>
<feature type="transmembrane region" description="Helical" evidence="6">
    <location>
        <begin position="660"/>
        <end position="685"/>
    </location>
</feature>
<dbReference type="GO" id="GO:0004896">
    <property type="term" value="F:cytokine receptor activity"/>
    <property type="evidence" value="ECO:0007669"/>
    <property type="project" value="TreeGrafter"/>
</dbReference>
<evidence type="ECO:0000256" key="5">
    <source>
        <dbReference type="ARBA" id="ARBA00023180"/>
    </source>
</evidence>
<dbReference type="Proteomes" id="UP000275408">
    <property type="component" value="Unassembled WGS sequence"/>
</dbReference>
<dbReference type="OrthoDB" id="5987390at2759"/>
<organism evidence="8 9">
    <name type="scientific">Pocillopora damicornis</name>
    <name type="common">Cauliflower coral</name>
    <name type="synonym">Millepora damicornis</name>
    <dbReference type="NCBI Taxonomy" id="46731"/>
    <lineage>
        <taxon>Eukaryota</taxon>
        <taxon>Metazoa</taxon>
        <taxon>Cnidaria</taxon>
        <taxon>Anthozoa</taxon>
        <taxon>Hexacorallia</taxon>
        <taxon>Scleractinia</taxon>
        <taxon>Astrocoeniina</taxon>
        <taxon>Pocilloporidae</taxon>
        <taxon>Pocillopora</taxon>
    </lineage>
</organism>
<feature type="domain" description="Fibronectin type-III" evidence="7">
    <location>
        <begin position="9"/>
        <end position="104"/>
    </location>
</feature>
<dbReference type="SUPFAM" id="SSF81324">
    <property type="entry name" value="Voltage-gated potassium channels"/>
    <property type="match status" value="1"/>
</dbReference>
<dbReference type="InterPro" id="IPR050379">
    <property type="entry name" value="Type-I_Cytokine_Rcpt"/>
</dbReference>
<dbReference type="InterPro" id="IPR036116">
    <property type="entry name" value="FN3_sf"/>
</dbReference>
<evidence type="ECO:0000256" key="2">
    <source>
        <dbReference type="ARBA" id="ARBA00022737"/>
    </source>
</evidence>
<dbReference type="SUPFAM" id="SSF49265">
    <property type="entry name" value="Fibronectin type III"/>
    <property type="match status" value="2"/>
</dbReference>
<comment type="caution">
    <text evidence="8">The sequence shown here is derived from an EMBL/GenBank/DDBJ whole genome shotgun (WGS) entry which is preliminary data.</text>
</comment>
<dbReference type="Pfam" id="PF00041">
    <property type="entry name" value="fn3"/>
    <property type="match status" value="2"/>
</dbReference>
<protein>
    <recommendedName>
        <fullName evidence="7">Fibronectin type-III domain-containing protein</fullName>
    </recommendedName>
</protein>
<dbReference type="Gene3D" id="2.60.40.10">
    <property type="entry name" value="Immunoglobulins"/>
    <property type="match status" value="3"/>
</dbReference>
<dbReference type="STRING" id="46731.A0A3M6TCP1"/>
<reference evidence="8 9" key="1">
    <citation type="journal article" date="2018" name="Sci. Rep.">
        <title>Comparative analysis of the Pocillopora damicornis genome highlights role of immune system in coral evolution.</title>
        <authorList>
            <person name="Cunning R."/>
            <person name="Bay R.A."/>
            <person name="Gillette P."/>
            <person name="Baker A.C."/>
            <person name="Traylor-Knowles N."/>
        </authorList>
    </citation>
    <scope>NUCLEOTIDE SEQUENCE [LARGE SCALE GENOMIC DNA]</scope>
    <source>
        <strain evidence="8">RSMAS</strain>
        <tissue evidence="8">Whole animal</tissue>
    </source>
</reference>
<keyword evidence="2" id="KW-0677">Repeat</keyword>
<evidence type="ECO:0000313" key="8">
    <source>
        <dbReference type="EMBL" id="RMX39140.1"/>
    </source>
</evidence>
<evidence type="ECO:0000256" key="3">
    <source>
        <dbReference type="ARBA" id="ARBA00023157"/>
    </source>
</evidence>
<keyword evidence="6" id="KW-1133">Transmembrane helix</keyword>
<keyword evidence="6" id="KW-0472">Membrane</keyword>
<evidence type="ECO:0000259" key="7">
    <source>
        <dbReference type="PROSITE" id="PS50853"/>
    </source>
</evidence>
<name>A0A3M6TCP1_POCDA</name>
<evidence type="ECO:0000256" key="6">
    <source>
        <dbReference type="SAM" id="Phobius"/>
    </source>
</evidence>
<proteinExistence type="predicted"/>
<dbReference type="Gene3D" id="1.10.287.70">
    <property type="match status" value="1"/>
</dbReference>
<feature type="domain" description="Fibronectin type-III" evidence="7">
    <location>
        <begin position="205"/>
        <end position="309"/>
    </location>
</feature>
<feature type="transmembrane region" description="Helical" evidence="6">
    <location>
        <begin position="448"/>
        <end position="469"/>
    </location>
</feature>
<evidence type="ECO:0000256" key="4">
    <source>
        <dbReference type="ARBA" id="ARBA00023170"/>
    </source>
</evidence>
<dbReference type="AlphaFoldDB" id="A0A3M6TCP1"/>
<dbReference type="Pfam" id="PF07885">
    <property type="entry name" value="Ion_trans_2"/>
    <property type="match status" value="1"/>
</dbReference>
<evidence type="ECO:0000256" key="1">
    <source>
        <dbReference type="ARBA" id="ARBA00022729"/>
    </source>
</evidence>
<dbReference type="GO" id="GO:0019955">
    <property type="term" value="F:cytokine binding"/>
    <property type="evidence" value="ECO:0007669"/>
    <property type="project" value="TreeGrafter"/>
</dbReference>
<accession>A0A3M6TCP1</accession>
<keyword evidence="6" id="KW-0812">Transmembrane</keyword>
<feature type="transmembrane region" description="Helical" evidence="6">
    <location>
        <begin position="481"/>
        <end position="510"/>
    </location>
</feature>
<keyword evidence="9" id="KW-1185">Reference proteome</keyword>
<dbReference type="InterPro" id="IPR003961">
    <property type="entry name" value="FN3_dom"/>
</dbReference>
<dbReference type="PROSITE" id="PS50853">
    <property type="entry name" value="FN3"/>
    <property type="match status" value="2"/>
</dbReference>
<keyword evidence="5" id="KW-0325">Glycoprotein</keyword>
<keyword evidence="3" id="KW-1015">Disulfide bond</keyword>
<dbReference type="PANTHER" id="PTHR23036:SF151">
    <property type="entry name" value="FIBRONECTIN TYPE-III DOMAIN-CONTAINING PROTEIN"/>
    <property type="match status" value="1"/>
</dbReference>
<feature type="non-terminal residue" evidence="8">
    <location>
        <position position="1"/>
    </location>
</feature>
<dbReference type="PANTHER" id="PTHR23036">
    <property type="entry name" value="CYTOKINE RECEPTOR"/>
    <property type="match status" value="1"/>
</dbReference>
<gene>
    <name evidence="8" type="ORF">pdam_00020523</name>
</gene>
<feature type="transmembrane region" description="Helical" evidence="6">
    <location>
        <begin position="415"/>
        <end position="436"/>
    </location>
</feature>
<dbReference type="EMBL" id="RCHS01003865">
    <property type="protein sequence ID" value="RMX39140.1"/>
    <property type="molecule type" value="Genomic_DNA"/>
</dbReference>
<keyword evidence="4" id="KW-0675">Receptor</keyword>
<dbReference type="CDD" id="cd00063">
    <property type="entry name" value="FN3"/>
    <property type="match status" value="2"/>
</dbReference>